<evidence type="ECO:0000313" key="4">
    <source>
        <dbReference type="EMBL" id="AZS50499.1"/>
    </source>
</evidence>
<dbReference type="InterPro" id="IPR013078">
    <property type="entry name" value="His_Pase_superF_clade-1"/>
</dbReference>
<dbReference type="PIRSF" id="PIRSF000709">
    <property type="entry name" value="6PFK_2-Ptase"/>
    <property type="match status" value="1"/>
</dbReference>
<evidence type="ECO:0000256" key="2">
    <source>
        <dbReference type="PIRSR" id="PIRSR613078-1"/>
    </source>
</evidence>
<accession>A0A3S9XDJ8</accession>
<proteinExistence type="predicted"/>
<feature type="active site" description="Tele-phosphohistidine intermediate" evidence="2">
    <location>
        <position position="7"/>
    </location>
</feature>
<dbReference type="GO" id="GO:0005829">
    <property type="term" value="C:cytosol"/>
    <property type="evidence" value="ECO:0007669"/>
    <property type="project" value="TreeGrafter"/>
</dbReference>
<dbReference type="Pfam" id="PF00300">
    <property type="entry name" value="His_Phos_1"/>
    <property type="match status" value="1"/>
</dbReference>
<evidence type="ECO:0000313" key="5">
    <source>
        <dbReference type="Proteomes" id="UP000273143"/>
    </source>
</evidence>
<dbReference type="PANTHER" id="PTHR46517:SF1">
    <property type="entry name" value="FRUCTOSE-2,6-BISPHOSPHATASE TIGAR"/>
    <property type="match status" value="1"/>
</dbReference>
<dbReference type="Proteomes" id="UP000273143">
    <property type="component" value="Chromosome"/>
</dbReference>
<evidence type="ECO:0000256" key="3">
    <source>
        <dbReference type="PIRSR" id="PIRSR613078-2"/>
    </source>
</evidence>
<name>A0A3S9XDJ8_9GAMM</name>
<keyword evidence="1" id="KW-0378">Hydrolase</keyword>
<reference evidence="5" key="1">
    <citation type="submission" date="2018-06" db="EMBL/GenBank/DDBJ databases">
        <title>Complete genome of Pseudomonas insecticola strain QZS01.</title>
        <authorList>
            <person name="Wang J."/>
            <person name="Su Q."/>
        </authorList>
    </citation>
    <scope>NUCLEOTIDE SEQUENCE [LARGE SCALE GENOMIC DNA]</scope>
    <source>
        <strain evidence="5">QZS01</strain>
    </source>
</reference>
<dbReference type="PANTHER" id="PTHR46517">
    <property type="entry name" value="FRUCTOSE-2,6-BISPHOSPHATASE TIGAR"/>
    <property type="match status" value="1"/>
</dbReference>
<feature type="binding site" evidence="3">
    <location>
        <position position="56"/>
    </location>
    <ligand>
        <name>substrate</name>
    </ligand>
</feature>
<keyword evidence="5" id="KW-1185">Reference proteome</keyword>
<feature type="binding site" evidence="3">
    <location>
        <begin position="6"/>
        <end position="13"/>
    </location>
    <ligand>
        <name>substrate</name>
    </ligand>
</feature>
<gene>
    <name evidence="4" type="ORF">DM558_06795</name>
</gene>
<dbReference type="GO" id="GO:0043456">
    <property type="term" value="P:regulation of pentose-phosphate shunt"/>
    <property type="evidence" value="ECO:0007669"/>
    <property type="project" value="TreeGrafter"/>
</dbReference>
<dbReference type="SUPFAM" id="SSF53254">
    <property type="entry name" value="Phosphoglycerate mutase-like"/>
    <property type="match status" value="1"/>
</dbReference>
<dbReference type="GO" id="GO:0045820">
    <property type="term" value="P:negative regulation of glycolytic process"/>
    <property type="evidence" value="ECO:0007669"/>
    <property type="project" value="TreeGrafter"/>
</dbReference>
<dbReference type="InterPro" id="IPR029033">
    <property type="entry name" value="His_PPase_superfam"/>
</dbReference>
<dbReference type="InterPro" id="IPR051695">
    <property type="entry name" value="Phosphoglycerate_Mutase"/>
</dbReference>
<dbReference type="KEGG" id="emo:DM558_06795"/>
<protein>
    <submittedName>
        <fullName evidence="4">Histidine phosphatase family protein</fullName>
    </submittedName>
</protein>
<feature type="active site" description="Proton donor/acceptor" evidence="2">
    <location>
        <position position="82"/>
    </location>
</feature>
<dbReference type="RefSeq" id="WP_127162902.1">
    <property type="nucleotide sequence ID" value="NZ_CP029822.1"/>
</dbReference>
<dbReference type="AlphaFoldDB" id="A0A3S9XDJ8"/>
<evidence type="ECO:0000256" key="1">
    <source>
        <dbReference type="ARBA" id="ARBA00022801"/>
    </source>
</evidence>
<dbReference type="SMART" id="SM00855">
    <property type="entry name" value="PGAM"/>
    <property type="match status" value="1"/>
</dbReference>
<dbReference type="GO" id="GO:0004331">
    <property type="term" value="F:fructose-2,6-bisphosphate 2-phosphatase activity"/>
    <property type="evidence" value="ECO:0007669"/>
    <property type="project" value="TreeGrafter"/>
</dbReference>
<dbReference type="EMBL" id="CP029822">
    <property type="protein sequence ID" value="AZS50499.1"/>
    <property type="molecule type" value="Genomic_DNA"/>
</dbReference>
<dbReference type="CDD" id="cd07067">
    <property type="entry name" value="HP_PGM_like"/>
    <property type="match status" value="1"/>
</dbReference>
<sequence length="172" mass="19416">MLLFIRHGETDFNHKGLWMGCTDIELNERGRQQALNAAKALSEKSIDVIFTSPLKRAYITAQTIAHQQLHKPPIIILNDLRERGFGILEGTPRDKPLNDDFDNIEGVEKKDTLIKRLTTVLSSIEKDAHKNILIVSHGGVFHCLTHEMGYRSNPSSEGTQISNCEPVELFKK</sequence>
<dbReference type="Gene3D" id="3.40.50.1240">
    <property type="entry name" value="Phosphoglycerate mutase-like"/>
    <property type="match status" value="1"/>
</dbReference>
<organism evidence="4 5">
    <name type="scientific">Entomomonas moraniae</name>
    <dbReference type="NCBI Taxonomy" id="2213226"/>
    <lineage>
        <taxon>Bacteria</taxon>
        <taxon>Pseudomonadati</taxon>
        <taxon>Pseudomonadota</taxon>
        <taxon>Gammaproteobacteria</taxon>
        <taxon>Pseudomonadales</taxon>
        <taxon>Pseudomonadaceae</taxon>
        <taxon>Entomomonas</taxon>
    </lineage>
</organism>